<dbReference type="GO" id="GO:1901605">
    <property type="term" value="P:alpha-amino acid metabolic process"/>
    <property type="evidence" value="ECO:0007669"/>
    <property type="project" value="TreeGrafter"/>
</dbReference>
<dbReference type="InterPro" id="IPR015421">
    <property type="entry name" value="PyrdxlP-dep_Trfase_major"/>
</dbReference>
<dbReference type="PANTHER" id="PTHR42790:SF19">
    <property type="entry name" value="KYNURENINE_ALPHA-AMINOADIPATE AMINOTRANSFERASE, MITOCHONDRIAL"/>
    <property type="match status" value="1"/>
</dbReference>
<evidence type="ECO:0000256" key="1">
    <source>
        <dbReference type="ARBA" id="ARBA00001933"/>
    </source>
</evidence>
<keyword evidence="8" id="KW-1185">Reference proteome</keyword>
<dbReference type="InterPro" id="IPR004839">
    <property type="entry name" value="Aminotransferase_I/II_large"/>
</dbReference>
<evidence type="ECO:0000313" key="8">
    <source>
        <dbReference type="Proteomes" id="UP000215086"/>
    </source>
</evidence>
<feature type="region of interest" description="Disordered" evidence="5">
    <location>
        <begin position="1"/>
        <end position="23"/>
    </location>
</feature>
<dbReference type="AlphaFoldDB" id="A0A286R9N1"/>
<dbReference type="EC" id="2.6.1.1" evidence="7"/>
<dbReference type="SUPFAM" id="SSF53383">
    <property type="entry name" value="PLP-dependent transferases"/>
    <property type="match status" value="1"/>
</dbReference>
<proteinExistence type="predicted"/>
<dbReference type="InterPro" id="IPR015422">
    <property type="entry name" value="PyrdxlP-dep_Trfase_small"/>
</dbReference>
<accession>A0A286R9N1</accession>
<dbReference type="Gene3D" id="3.90.1150.10">
    <property type="entry name" value="Aspartate Aminotransferase, domain 1"/>
    <property type="match status" value="1"/>
</dbReference>
<evidence type="ECO:0000256" key="3">
    <source>
        <dbReference type="ARBA" id="ARBA00022679"/>
    </source>
</evidence>
<keyword evidence="3 7" id="KW-0808">Transferase</keyword>
<evidence type="ECO:0000313" key="7">
    <source>
        <dbReference type="EMBL" id="ASV72666.1"/>
    </source>
</evidence>
<keyword evidence="4" id="KW-0663">Pyridoxal phosphate</keyword>
<dbReference type="EMBL" id="CP018477">
    <property type="protein sequence ID" value="ASV72666.1"/>
    <property type="molecule type" value="Genomic_DNA"/>
</dbReference>
<dbReference type="InterPro" id="IPR050859">
    <property type="entry name" value="Class-I_PLP-dep_aminotransf"/>
</dbReference>
<dbReference type="CDD" id="cd00609">
    <property type="entry name" value="AAT_like"/>
    <property type="match status" value="1"/>
</dbReference>
<dbReference type="Gene3D" id="3.40.640.10">
    <property type="entry name" value="Type I PLP-dependent aspartate aminotransferase-like (Major domain)"/>
    <property type="match status" value="1"/>
</dbReference>
<evidence type="ECO:0000259" key="6">
    <source>
        <dbReference type="Pfam" id="PF00155"/>
    </source>
</evidence>
<protein>
    <submittedName>
        <fullName evidence="7">Aspartate aminotransferase (AspB-4)</fullName>
        <ecNumber evidence="7">2.6.1.1</ecNumber>
    </submittedName>
</protein>
<dbReference type="Pfam" id="PF00155">
    <property type="entry name" value="Aminotran_1_2"/>
    <property type="match status" value="1"/>
</dbReference>
<dbReference type="GO" id="GO:0004069">
    <property type="term" value="F:L-aspartate:2-oxoglutarate aminotransferase activity"/>
    <property type="evidence" value="ECO:0007669"/>
    <property type="project" value="UniProtKB-EC"/>
</dbReference>
<comment type="cofactor">
    <cofactor evidence="1">
        <name>pyridoxal 5'-phosphate</name>
        <dbReference type="ChEBI" id="CHEBI:597326"/>
    </cofactor>
</comment>
<evidence type="ECO:0000256" key="2">
    <source>
        <dbReference type="ARBA" id="ARBA00022576"/>
    </source>
</evidence>
<gene>
    <name evidence="7" type="ORF">THTE_0064</name>
</gene>
<dbReference type="InterPro" id="IPR015424">
    <property type="entry name" value="PyrdxlP-dep_Trfase"/>
</dbReference>
<dbReference type="PANTHER" id="PTHR42790">
    <property type="entry name" value="AMINOTRANSFERASE"/>
    <property type="match status" value="1"/>
</dbReference>
<keyword evidence="2 7" id="KW-0032">Aminotransferase</keyword>
<feature type="domain" description="Aminotransferase class I/classII large" evidence="6">
    <location>
        <begin position="62"/>
        <end position="444"/>
    </location>
</feature>
<reference evidence="7 8" key="1">
    <citation type="journal article" name="Front. Microbiol.">
        <title>Sugar Metabolism of the First Thermophilic Planctomycete Thermogutta terrifontis: Comparative Genomic and Transcriptomic Approaches.</title>
        <authorList>
            <person name="Elcheninov A.G."/>
            <person name="Menzel P."/>
            <person name="Gudbergsdottir S.R."/>
            <person name="Slesarev A.I."/>
            <person name="Kadnikov V.V."/>
            <person name="Krogh A."/>
            <person name="Bonch-Osmolovskaya E.A."/>
            <person name="Peng X."/>
            <person name="Kublanov I.V."/>
        </authorList>
    </citation>
    <scope>NUCLEOTIDE SEQUENCE [LARGE SCALE GENOMIC DNA]</scope>
    <source>
        <strain evidence="7 8">R1</strain>
    </source>
</reference>
<dbReference type="Proteomes" id="UP000215086">
    <property type="component" value="Chromosome"/>
</dbReference>
<dbReference type="GO" id="GO:0030170">
    <property type="term" value="F:pyridoxal phosphate binding"/>
    <property type="evidence" value="ECO:0007669"/>
    <property type="project" value="InterPro"/>
</dbReference>
<evidence type="ECO:0000256" key="5">
    <source>
        <dbReference type="SAM" id="MobiDB-lite"/>
    </source>
</evidence>
<dbReference type="KEGG" id="ttf:THTE_0064"/>
<evidence type="ECO:0000256" key="4">
    <source>
        <dbReference type="ARBA" id="ARBA00022898"/>
    </source>
</evidence>
<organism evidence="7 8">
    <name type="scientific">Thermogutta terrifontis</name>
    <dbReference type="NCBI Taxonomy" id="1331910"/>
    <lineage>
        <taxon>Bacteria</taxon>
        <taxon>Pseudomonadati</taxon>
        <taxon>Planctomycetota</taxon>
        <taxon>Planctomycetia</taxon>
        <taxon>Pirellulales</taxon>
        <taxon>Thermoguttaceae</taxon>
        <taxon>Thermogutta</taxon>
    </lineage>
</organism>
<sequence length="458" mass="50944">MGNMGERALTGNGESRREMMPSWQKEQAEVERVLSGLSRRAAWSGGPPIANVLMARVLAQPDLISLAAGFVEHLSLPVELVERAIEKLFSSRTVALESLQYGTTLGHPRLRRAIWERLCQEDAAVGLRHAGPEQIVITAGSNQLLYLVAEALLDPGDIILCAAPSYFVFLGMIKSFGARSVGVACDHHGMIPDALEDRLAWLERRGELDRVKAIYVASYFDNPTGLSLASERRPALVEVAQRWSRKHRLYIIEDCAYRDLSYYEEEWSSLRSYDATGQYVVMLGSFSKSFSPGLRVGWGLLPPALLDPVLSLKGHHDFGSPNFNQMVMATILEEGWLEEHVARLRSIYRRKLEATLKAVEGMLRPVVAVDYVPPRGGLYVWLQLPEEWDTGVEGPLFQSAVEEGVVYVPGEYCFPEEGEPPRRCCLRVSFAMPDDVSLEKGMARLARAIARCGSAAPR</sequence>
<name>A0A286R9N1_9BACT</name>